<proteinExistence type="predicted"/>
<evidence type="ECO:0000256" key="1">
    <source>
        <dbReference type="ARBA" id="ARBA00004141"/>
    </source>
</evidence>
<gene>
    <name evidence="8" type="ORF">CDH04_05430</name>
    <name evidence="9" type="ORF">FZC43_05435</name>
</gene>
<dbReference type="Pfam" id="PF07690">
    <property type="entry name" value="MFS_1"/>
    <property type="match status" value="1"/>
</dbReference>
<dbReference type="PANTHER" id="PTHR23502">
    <property type="entry name" value="MAJOR FACILITATOR SUPERFAMILY"/>
    <property type="match status" value="1"/>
</dbReference>
<feature type="transmembrane region" description="Helical" evidence="6">
    <location>
        <begin position="173"/>
        <end position="193"/>
    </location>
</feature>
<feature type="transmembrane region" description="Helical" evidence="6">
    <location>
        <begin position="82"/>
        <end position="100"/>
    </location>
</feature>
<feature type="transmembrane region" description="Helical" evidence="6">
    <location>
        <begin position="216"/>
        <end position="234"/>
    </location>
</feature>
<comment type="subcellular location">
    <subcellularLocation>
        <location evidence="1">Membrane</location>
        <topology evidence="1">Multi-pass membrane protein</topology>
    </subcellularLocation>
</comment>
<dbReference type="SUPFAM" id="SSF103473">
    <property type="entry name" value="MFS general substrate transporter"/>
    <property type="match status" value="1"/>
</dbReference>
<evidence type="ECO:0000256" key="2">
    <source>
        <dbReference type="ARBA" id="ARBA00022448"/>
    </source>
</evidence>
<dbReference type="PANTHER" id="PTHR23502:SF132">
    <property type="entry name" value="POLYAMINE TRANSPORTER 2-RELATED"/>
    <property type="match status" value="1"/>
</dbReference>
<evidence type="ECO:0000313" key="11">
    <source>
        <dbReference type="Proteomes" id="UP000681131"/>
    </source>
</evidence>
<dbReference type="InterPro" id="IPR036259">
    <property type="entry name" value="MFS_trans_sf"/>
</dbReference>
<keyword evidence="2" id="KW-0813">Transport</keyword>
<reference evidence="8 10" key="1">
    <citation type="submission" date="2017-06" db="EMBL/GenBank/DDBJ databases">
        <title>Complete genome of Francisella adeliensis.</title>
        <authorList>
            <person name="Vallesi A."/>
            <person name="Sjodin A."/>
        </authorList>
    </citation>
    <scope>NUCLEOTIDE SEQUENCE [LARGE SCALE GENOMIC DNA]</scope>
    <source>
        <strain evidence="8 10">FDC440</strain>
    </source>
</reference>
<keyword evidence="5 6" id="KW-0472">Membrane</keyword>
<dbReference type="GO" id="GO:0015385">
    <property type="term" value="F:sodium:proton antiporter activity"/>
    <property type="evidence" value="ECO:0007669"/>
    <property type="project" value="TreeGrafter"/>
</dbReference>
<evidence type="ECO:0000256" key="5">
    <source>
        <dbReference type="ARBA" id="ARBA00023136"/>
    </source>
</evidence>
<keyword evidence="4 6" id="KW-1133">Transmembrane helix</keyword>
<dbReference type="GO" id="GO:0005886">
    <property type="term" value="C:plasma membrane"/>
    <property type="evidence" value="ECO:0007669"/>
    <property type="project" value="TreeGrafter"/>
</dbReference>
<feature type="transmembrane region" description="Helical" evidence="6">
    <location>
        <begin position="246"/>
        <end position="270"/>
    </location>
</feature>
<dbReference type="RefSeq" id="WP_112870067.1">
    <property type="nucleotide sequence ID" value="NZ_CP021781.1"/>
</dbReference>
<dbReference type="EMBL" id="CP021781">
    <property type="protein sequence ID" value="AXA33893.1"/>
    <property type="molecule type" value="Genomic_DNA"/>
</dbReference>
<dbReference type="PROSITE" id="PS50850">
    <property type="entry name" value="MFS"/>
    <property type="match status" value="1"/>
</dbReference>
<evidence type="ECO:0000313" key="9">
    <source>
        <dbReference type="EMBL" id="QIW12129.1"/>
    </source>
</evidence>
<feature type="transmembrane region" description="Helical" evidence="6">
    <location>
        <begin position="345"/>
        <end position="368"/>
    </location>
</feature>
<organism evidence="8 10">
    <name type="scientific">Francisella adeliensis</name>
    <dbReference type="NCBI Taxonomy" id="2007306"/>
    <lineage>
        <taxon>Bacteria</taxon>
        <taxon>Pseudomonadati</taxon>
        <taxon>Pseudomonadota</taxon>
        <taxon>Gammaproteobacteria</taxon>
        <taxon>Thiotrichales</taxon>
        <taxon>Francisellaceae</taxon>
        <taxon>Francisella</taxon>
    </lineage>
</organism>
<dbReference type="EMBL" id="CP043424">
    <property type="protein sequence ID" value="QIW12129.1"/>
    <property type="molecule type" value="Genomic_DNA"/>
</dbReference>
<dbReference type="KEGG" id="fad:CDH04_05430"/>
<name>A0A2Z4XZN4_9GAMM</name>
<feature type="transmembrane region" description="Helical" evidence="6">
    <location>
        <begin position="374"/>
        <end position="391"/>
    </location>
</feature>
<dbReference type="Proteomes" id="UP000681131">
    <property type="component" value="Chromosome"/>
</dbReference>
<feature type="transmembrane region" description="Helical" evidence="6">
    <location>
        <begin position="106"/>
        <end position="126"/>
    </location>
</feature>
<feature type="transmembrane region" description="Helical" evidence="6">
    <location>
        <begin position="50"/>
        <end position="70"/>
    </location>
</feature>
<dbReference type="InterPro" id="IPR011701">
    <property type="entry name" value="MFS"/>
</dbReference>
<dbReference type="OrthoDB" id="5670831at2"/>
<evidence type="ECO:0000256" key="6">
    <source>
        <dbReference type="SAM" id="Phobius"/>
    </source>
</evidence>
<sequence length="396" mass="44199">MFNSQTNRNSSDRTIIFLLCFFGLMSQLAIDSFTPSLPYITKYFNTSESITKLTIGLYFFGMACSMLIFGHLSDKYGRKKSLIIGYSIFFIASIFCSISQSPTQLLFFRFLQGIGMSCSFVSYRAIMKDAFDKNNQSLANANLIVSSIVLFVPPLSPLIGGVIQQFIGWRSNFALHAILAIVTIYLIFSYLHLKPIASTKDKWLDSYKKVLSNKSFILNSICSGLASSLMFSFVEVTPYLFQVKMGFSTISYSLTSATMIVVPVIFILLLKNRISRMNMDKVMIYCALISAFFSFLLVISYFTVGINPLIIIIICTLIISGNAFQYTATYVAAYKEVDNHVGASSALFCFIKIFIAAVFSLAVSYIYVKNQATLGLIIGLPPLAIIVLKMIDKKIL</sequence>
<feature type="transmembrane region" description="Helical" evidence="6">
    <location>
        <begin position="309"/>
        <end position="333"/>
    </location>
</feature>
<feature type="transmembrane region" description="Helical" evidence="6">
    <location>
        <begin position="282"/>
        <end position="303"/>
    </location>
</feature>
<evidence type="ECO:0000256" key="4">
    <source>
        <dbReference type="ARBA" id="ARBA00022989"/>
    </source>
</evidence>
<keyword evidence="11" id="KW-1185">Reference proteome</keyword>
<evidence type="ECO:0000256" key="3">
    <source>
        <dbReference type="ARBA" id="ARBA00022692"/>
    </source>
</evidence>
<dbReference type="GO" id="GO:1990961">
    <property type="term" value="P:xenobiotic detoxification by transmembrane export across the plasma membrane"/>
    <property type="evidence" value="ECO:0007669"/>
    <property type="project" value="TreeGrafter"/>
</dbReference>
<evidence type="ECO:0000313" key="10">
    <source>
        <dbReference type="Proteomes" id="UP000251120"/>
    </source>
</evidence>
<feature type="transmembrane region" description="Helical" evidence="6">
    <location>
        <begin position="12"/>
        <end position="30"/>
    </location>
</feature>
<dbReference type="AlphaFoldDB" id="A0A2Z4XZN4"/>
<protein>
    <submittedName>
        <fullName evidence="8 9">MFS transporter</fullName>
    </submittedName>
</protein>
<accession>A0A2Z4XZN4</accession>
<keyword evidence="3 6" id="KW-0812">Transmembrane</keyword>
<dbReference type="Proteomes" id="UP000251120">
    <property type="component" value="Chromosome"/>
</dbReference>
<evidence type="ECO:0000313" key="8">
    <source>
        <dbReference type="EMBL" id="AXA33893.1"/>
    </source>
</evidence>
<dbReference type="InterPro" id="IPR020846">
    <property type="entry name" value="MFS_dom"/>
</dbReference>
<reference evidence="9 11" key="2">
    <citation type="submission" date="2019-08" db="EMBL/GenBank/DDBJ databases">
        <title>Complete genome sequences of Francisella adeliensis (FSC1325 and FSC1326).</title>
        <authorList>
            <person name="Ohrman C."/>
            <person name="Uneklint I."/>
            <person name="Vallesi A."/>
            <person name="Karlsson L."/>
            <person name="Sjodin A."/>
        </authorList>
    </citation>
    <scope>NUCLEOTIDE SEQUENCE [LARGE SCALE GENOMIC DNA]</scope>
    <source>
        <strain evidence="9 11">FSC1325</strain>
    </source>
</reference>
<evidence type="ECO:0000259" key="7">
    <source>
        <dbReference type="PROSITE" id="PS50850"/>
    </source>
</evidence>
<feature type="transmembrane region" description="Helical" evidence="6">
    <location>
        <begin position="138"/>
        <end position="167"/>
    </location>
</feature>
<feature type="domain" description="Major facilitator superfamily (MFS) profile" evidence="7">
    <location>
        <begin position="15"/>
        <end position="396"/>
    </location>
</feature>
<dbReference type="Gene3D" id="1.20.1720.10">
    <property type="entry name" value="Multidrug resistance protein D"/>
    <property type="match status" value="1"/>
</dbReference>